<dbReference type="EMBL" id="GEDG01035828">
    <property type="protein sequence ID" value="JAP09017.1"/>
    <property type="molecule type" value="Transcribed_RNA"/>
</dbReference>
<proteinExistence type="predicted"/>
<evidence type="ECO:0000313" key="2">
    <source>
        <dbReference type="EMBL" id="JAP09017.1"/>
    </source>
</evidence>
<keyword evidence="1" id="KW-0472">Membrane</keyword>
<name>A0A0V0GMT0_SOLCH</name>
<sequence>MYPLLNCGKQLQILLSFRCLWKLVLIFLFSNVPLFVSLVGGSTCLYQIISSPFQFVRLTFLFSYLKECLFLNLATL</sequence>
<feature type="transmembrane region" description="Helical" evidence="1">
    <location>
        <begin position="20"/>
        <end position="49"/>
    </location>
</feature>
<protein>
    <submittedName>
        <fullName evidence="2">Putative ovule protein</fullName>
    </submittedName>
</protein>
<evidence type="ECO:0000256" key="1">
    <source>
        <dbReference type="SAM" id="Phobius"/>
    </source>
</evidence>
<accession>A0A0V0GMT0</accession>
<keyword evidence="1" id="KW-1133">Transmembrane helix</keyword>
<dbReference type="AlphaFoldDB" id="A0A0V0GMT0"/>
<reference evidence="2" key="1">
    <citation type="submission" date="2015-12" db="EMBL/GenBank/DDBJ databases">
        <title>Gene expression during late stages of embryo sac development: a critical building block for successful pollen-pistil interactions.</title>
        <authorList>
            <person name="Liu Y."/>
            <person name="Joly V."/>
            <person name="Sabar M."/>
            <person name="Matton D.P."/>
        </authorList>
    </citation>
    <scope>NUCLEOTIDE SEQUENCE</scope>
</reference>
<keyword evidence="1" id="KW-0812">Transmembrane</keyword>
<organism evidence="2">
    <name type="scientific">Solanum chacoense</name>
    <name type="common">Chaco potato</name>
    <dbReference type="NCBI Taxonomy" id="4108"/>
    <lineage>
        <taxon>Eukaryota</taxon>
        <taxon>Viridiplantae</taxon>
        <taxon>Streptophyta</taxon>
        <taxon>Embryophyta</taxon>
        <taxon>Tracheophyta</taxon>
        <taxon>Spermatophyta</taxon>
        <taxon>Magnoliopsida</taxon>
        <taxon>eudicotyledons</taxon>
        <taxon>Gunneridae</taxon>
        <taxon>Pentapetalae</taxon>
        <taxon>asterids</taxon>
        <taxon>lamiids</taxon>
        <taxon>Solanales</taxon>
        <taxon>Solanaceae</taxon>
        <taxon>Solanoideae</taxon>
        <taxon>Solaneae</taxon>
        <taxon>Solanum</taxon>
    </lineage>
</organism>